<proteinExistence type="predicted"/>
<evidence type="ECO:0000256" key="1">
    <source>
        <dbReference type="ARBA" id="ARBA00023002"/>
    </source>
</evidence>
<dbReference type="Gene3D" id="3.50.50.60">
    <property type="entry name" value="FAD/NAD(P)-binding domain"/>
    <property type="match status" value="1"/>
</dbReference>
<dbReference type="InterPro" id="IPR036188">
    <property type="entry name" value="FAD/NAD-bd_sf"/>
</dbReference>
<keyword evidence="1" id="KW-0560">Oxidoreductase</keyword>
<dbReference type="GO" id="GO:0004497">
    <property type="term" value="F:monooxygenase activity"/>
    <property type="evidence" value="ECO:0007669"/>
    <property type="project" value="TreeGrafter"/>
</dbReference>
<dbReference type="SUPFAM" id="SSF51905">
    <property type="entry name" value="FAD/NAD(P)-binding domain"/>
    <property type="match status" value="1"/>
</dbReference>
<evidence type="ECO:0000313" key="3">
    <source>
        <dbReference type="Proteomes" id="UP000551616"/>
    </source>
</evidence>
<dbReference type="PANTHER" id="PTHR43539">
    <property type="entry name" value="FLAVIN-BINDING MONOOXYGENASE-LIKE PROTEIN (AFU_ORTHOLOGUE AFUA_4G09220)"/>
    <property type="match status" value="1"/>
</dbReference>
<gene>
    <name evidence="2" type="ORF">HOV93_42490</name>
</gene>
<dbReference type="PANTHER" id="PTHR43539:SF78">
    <property type="entry name" value="FLAVIN-CONTAINING MONOOXYGENASE"/>
    <property type="match status" value="1"/>
</dbReference>
<dbReference type="RefSeq" id="WP_235990728.1">
    <property type="nucleotide sequence ID" value="NZ_JABRWO010000012.1"/>
</dbReference>
<dbReference type="Proteomes" id="UP000551616">
    <property type="component" value="Unassembled WGS sequence"/>
</dbReference>
<dbReference type="AlphaFoldDB" id="A0A7V8V8S0"/>
<dbReference type="PRINTS" id="PR00368">
    <property type="entry name" value="FADPNR"/>
</dbReference>
<accession>A0A7V8V8S0</accession>
<dbReference type="EMBL" id="JABRWO010000012">
    <property type="protein sequence ID" value="MBA2117055.1"/>
    <property type="molecule type" value="Genomic_DNA"/>
</dbReference>
<comment type="caution">
    <text evidence="2">The sequence shown here is derived from an EMBL/GenBank/DDBJ whole genome shotgun (WGS) entry which is preliminary data.</text>
</comment>
<sequence length="337" mass="36027">MNTSNDSCCDQAGDQAISENLNNHDGAAAKPINSSQGCCGSKPNGQGEVSGEILLPTTSCCGGATEARSTTELATRSSGDRSETNKELPVVVIGGGPVGLAAAANLVERKQDFIVLEAGGRIAASMWKWRHVRLFTPWSFLIDPAGRRLLEADGNWKEPDVDRVPYASELVESFLDPLAKHDDIAPHIKLKHKVISVSREGHDRIKDGRRNEAPFLIVVETPEGPQRLRARAVIDASGTWTTPNPLGAGGVFADGERQSLEHIQYGMPDVLGLDRERYAGKKVLVVGSGHSATGNVLSLGELAKAAPGTSIAWGIRRVSPTKLWGAETPMRLPNADF</sequence>
<organism evidence="2 3">
    <name type="scientific">Bremerella alba</name>
    <dbReference type="NCBI Taxonomy" id="980252"/>
    <lineage>
        <taxon>Bacteria</taxon>
        <taxon>Pseudomonadati</taxon>
        <taxon>Planctomycetota</taxon>
        <taxon>Planctomycetia</taxon>
        <taxon>Pirellulales</taxon>
        <taxon>Pirellulaceae</taxon>
        <taxon>Bremerella</taxon>
    </lineage>
</organism>
<protein>
    <submittedName>
        <fullName evidence="2">Uncharacterized protein</fullName>
    </submittedName>
</protein>
<evidence type="ECO:0000313" key="2">
    <source>
        <dbReference type="EMBL" id="MBA2117055.1"/>
    </source>
</evidence>
<name>A0A7V8V8S0_9BACT</name>
<dbReference type="Pfam" id="PF13738">
    <property type="entry name" value="Pyr_redox_3"/>
    <property type="match status" value="1"/>
</dbReference>
<dbReference type="GO" id="GO:0050660">
    <property type="term" value="F:flavin adenine dinucleotide binding"/>
    <property type="evidence" value="ECO:0007669"/>
    <property type="project" value="TreeGrafter"/>
</dbReference>
<dbReference type="InterPro" id="IPR050982">
    <property type="entry name" value="Auxin_biosynth/cation_transpt"/>
</dbReference>
<reference evidence="2 3" key="1">
    <citation type="submission" date="2020-05" db="EMBL/GenBank/DDBJ databases">
        <title>Bremerella alba sp. nov., a novel planctomycete isolated from the surface of the macroalga Fucus spiralis.</title>
        <authorList>
            <person name="Godinho O."/>
            <person name="Botelho R."/>
            <person name="Albuquerque L."/>
            <person name="Wiegand S."/>
            <person name="Da Costa M.S."/>
            <person name="Lobo-Da-Cunha A."/>
            <person name="Jogler C."/>
            <person name="Lage O.M."/>
        </authorList>
    </citation>
    <scope>NUCLEOTIDE SEQUENCE [LARGE SCALE GENOMIC DNA]</scope>
    <source>
        <strain evidence="2 3">FF15</strain>
    </source>
</reference>
<keyword evidence="3" id="KW-1185">Reference proteome</keyword>